<accession>A0AA89BXW3</accession>
<evidence type="ECO:0000313" key="2">
    <source>
        <dbReference type="Proteomes" id="UP001186944"/>
    </source>
</evidence>
<organism evidence="1 2">
    <name type="scientific">Pinctada imbricata</name>
    <name type="common">Atlantic pearl-oyster</name>
    <name type="synonym">Pinctada martensii</name>
    <dbReference type="NCBI Taxonomy" id="66713"/>
    <lineage>
        <taxon>Eukaryota</taxon>
        <taxon>Metazoa</taxon>
        <taxon>Spiralia</taxon>
        <taxon>Lophotrochozoa</taxon>
        <taxon>Mollusca</taxon>
        <taxon>Bivalvia</taxon>
        <taxon>Autobranchia</taxon>
        <taxon>Pteriomorphia</taxon>
        <taxon>Pterioida</taxon>
        <taxon>Pterioidea</taxon>
        <taxon>Pteriidae</taxon>
        <taxon>Pinctada</taxon>
    </lineage>
</organism>
<reference evidence="1" key="1">
    <citation type="submission" date="2019-08" db="EMBL/GenBank/DDBJ databases">
        <title>The improved chromosome-level genome for the pearl oyster Pinctada fucata martensii using PacBio sequencing and Hi-C.</title>
        <authorList>
            <person name="Zheng Z."/>
        </authorList>
    </citation>
    <scope>NUCLEOTIDE SEQUENCE</scope>
    <source>
        <strain evidence="1">ZZ-2019</strain>
        <tissue evidence="1">Adductor muscle</tissue>
    </source>
</reference>
<dbReference type="EMBL" id="VSWD01000007">
    <property type="protein sequence ID" value="KAK3098444.1"/>
    <property type="molecule type" value="Genomic_DNA"/>
</dbReference>
<gene>
    <name evidence="1" type="ORF">FSP39_019520</name>
</gene>
<comment type="caution">
    <text evidence="1">The sequence shown here is derived from an EMBL/GenBank/DDBJ whole genome shotgun (WGS) entry which is preliminary data.</text>
</comment>
<dbReference type="AlphaFoldDB" id="A0AA89BXW3"/>
<dbReference type="Proteomes" id="UP001186944">
    <property type="component" value="Unassembled WGS sequence"/>
</dbReference>
<sequence length="59" mass="6665">MRGDSFLVNSVQTSDSWSQKANFLKSLAETTYLFKGMESEVSRAMLSVILEKKNPVCFN</sequence>
<evidence type="ECO:0000313" key="1">
    <source>
        <dbReference type="EMBL" id="KAK3098444.1"/>
    </source>
</evidence>
<protein>
    <submittedName>
        <fullName evidence="1">Uncharacterized protein</fullName>
    </submittedName>
</protein>
<proteinExistence type="predicted"/>
<keyword evidence="2" id="KW-1185">Reference proteome</keyword>
<name>A0AA89BXW3_PINIB</name>